<dbReference type="PANTHER" id="PTHR21716">
    <property type="entry name" value="TRANSMEMBRANE PROTEIN"/>
    <property type="match status" value="1"/>
</dbReference>
<dbReference type="GO" id="GO:0005886">
    <property type="term" value="C:plasma membrane"/>
    <property type="evidence" value="ECO:0007669"/>
    <property type="project" value="UniProtKB-SubCell"/>
</dbReference>
<comment type="caution">
    <text evidence="9">The sequence shown here is derived from an EMBL/GenBank/DDBJ whole genome shotgun (WGS) entry which is preliminary data.</text>
</comment>
<comment type="subcellular location">
    <subcellularLocation>
        <location evidence="1">Cell membrane</location>
        <topology evidence="1">Multi-pass membrane protein</topology>
    </subcellularLocation>
</comment>
<evidence type="ECO:0000256" key="7">
    <source>
        <dbReference type="ARBA" id="ARBA00023136"/>
    </source>
</evidence>
<evidence type="ECO:0000313" key="9">
    <source>
        <dbReference type="EMBL" id="TDD97962.1"/>
    </source>
</evidence>
<gene>
    <name evidence="9" type="ORF">E0F76_07650</name>
</gene>
<comment type="similarity">
    <text evidence="2">Belongs to the autoinducer-2 exporter (AI-2E) (TC 2.A.86) family.</text>
</comment>
<dbReference type="PANTHER" id="PTHR21716:SF53">
    <property type="entry name" value="PERMEASE PERM-RELATED"/>
    <property type="match status" value="1"/>
</dbReference>
<feature type="transmembrane region" description="Helical" evidence="8">
    <location>
        <begin position="214"/>
        <end position="233"/>
    </location>
</feature>
<protein>
    <submittedName>
        <fullName evidence="9">AI-2E family transporter</fullName>
    </submittedName>
</protein>
<feature type="transmembrane region" description="Helical" evidence="8">
    <location>
        <begin position="306"/>
        <end position="339"/>
    </location>
</feature>
<keyword evidence="10" id="KW-1185">Reference proteome</keyword>
<dbReference type="Pfam" id="PF01594">
    <property type="entry name" value="AI-2E_transport"/>
    <property type="match status" value="1"/>
</dbReference>
<dbReference type="InterPro" id="IPR002549">
    <property type="entry name" value="AI-2E-like"/>
</dbReference>
<dbReference type="RefSeq" id="WP_132003740.1">
    <property type="nucleotide sequence ID" value="NZ_SMFK01000003.1"/>
</dbReference>
<keyword evidence="3" id="KW-0813">Transport</keyword>
<name>A0A4R5CKI5_9FLAO</name>
<dbReference type="AlphaFoldDB" id="A0A4R5CKI5"/>
<reference evidence="9 10" key="1">
    <citation type="submission" date="2019-03" db="EMBL/GenBank/DDBJ databases">
        <title>Flavobacterium AR-3-4 sp. nov. isolated from arctic soil.</title>
        <authorList>
            <person name="Chaudhary D.K."/>
        </authorList>
    </citation>
    <scope>NUCLEOTIDE SEQUENCE [LARGE SCALE GENOMIC DNA]</scope>
    <source>
        <strain evidence="9 10">AR-3-4</strain>
    </source>
</reference>
<evidence type="ECO:0000313" key="10">
    <source>
        <dbReference type="Proteomes" id="UP000295479"/>
    </source>
</evidence>
<evidence type="ECO:0000256" key="2">
    <source>
        <dbReference type="ARBA" id="ARBA00009773"/>
    </source>
</evidence>
<evidence type="ECO:0000256" key="4">
    <source>
        <dbReference type="ARBA" id="ARBA00022475"/>
    </source>
</evidence>
<sequence length="368" mass="41885">MLQVPKTNKSSQSNKKFSVLEILQFTVLVSLLLYFGKTLFIPLSFSMLISFILYPICKWLEQKGVNKIIAIFLPIFCLILFFGALFFLLLTQLIEFSNEWGLFKIKIVETINQLSFFIVEKFNFSTEKQLNFVKNIVDNSGSQAFSFLQTTFYSLSESVFYLIIIPVYSILILYYRKLLVNVLYRIFSSEKKKIIHEILVETIHAYYNFIKGMLIVYLVVGILNSIGLAIIGIPHPILFGFIASIFTFIPYIGIIISALLPITISWITFNSIWYPIGVIFVFSTVQLLEAYIIFPFAVGGRLKINTLVIILVIIIGGILWGAVGMILFIPFISIIKLIADRTKNLKTLSVVLGDGLEDTILTKPTEKI</sequence>
<feature type="transmembrane region" description="Helical" evidence="8">
    <location>
        <begin position="272"/>
        <end position="294"/>
    </location>
</feature>
<feature type="transmembrane region" description="Helical" evidence="8">
    <location>
        <begin position="158"/>
        <end position="175"/>
    </location>
</feature>
<feature type="transmembrane region" description="Helical" evidence="8">
    <location>
        <begin position="17"/>
        <end position="34"/>
    </location>
</feature>
<evidence type="ECO:0000256" key="5">
    <source>
        <dbReference type="ARBA" id="ARBA00022692"/>
    </source>
</evidence>
<feature type="transmembrane region" description="Helical" evidence="8">
    <location>
        <begin position="40"/>
        <end position="57"/>
    </location>
</feature>
<evidence type="ECO:0000256" key="3">
    <source>
        <dbReference type="ARBA" id="ARBA00022448"/>
    </source>
</evidence>
<dbReference type="OrthoDB" id="9793390at2"/>
<keyword evidence="4" id="KW-1003">Cell membrane</keyword>
<organism evidence="9 10">
    <name type="scientific">Flavobacterium cellulosilyticum</name>
    <dbReference type="NCBI Taxonomy" id="2541731"/>
    <lineage>
        <taxon>Bacteria</taxon>
        <taxon>Pseudomonadati</taxon>
        <taxon>Bacteroidota</taxon>
        <taxon>Flavobacteriia</taxon>
        <taxon>Flavobacteriales</taxon>
        <taxon>Flavobacteriaceae</taxon>
        <taxon>Flavobacterium</taxon>
    </lineage>
</organism>
<keyword evidence="5 8" id="KW-0812">Transmembrane</keyword>
<proteinExistence type="inferred from homology"/>
<dbReference type="EMBL" id="SMFK01000003">
    <property type="protein sequence ID" value="TDD97962.1"/>
    <property type="molecule type" value="Genomic_DNA"/>
</dbReference>
<accession>A0A4R5CKI5</accession>
<dbReference type="Proteomes" id="UP000295479">
    <property type="component" value="Unassembled WGS sequence"/>
</dbReference>
<evidence type="ECO:0000256" key="6">
    <source>
        <dbReference type="ARBA" id="ARBA00022989"/>
    </source>
</evidence>
<keyword evidence="6 8" id="KW-1133">Transmembrane helix</keyword>
<evidence type="ECO:0000256" key="1">
    <source>
        <dbReference type="ARBA" id="ARBA00004651"/>
    </source>
</evidence>
<keyword evidence="7 8" id="KW-0472">Membrane</keyword>
<evidence type="ECO:0000256" key="8">
    <source>
        <dbReference type="SAM" id="Phobius"/>
    </source>
</evidence>
<feature type="transmembrane region" description="Helical" evidence="8">
    <location>
        <begin position="239"/>
        <end position="260"/>
    </location>
</feature>
<feature type="transmembrane region" description="Helical" evidence="8">
    <location>
        <begin position="69"/>
        <end position="94"/>
    </location>
</feature>